<evidence type="ECO:0000313" key="2">
    <source>
        <dbReference type="EMBL" id="USQ96517.1"/>
    </source>
</evidence>
<keyword evidence="1" id="KW-1133">Transmembrane helix</keyword>
<keyword evidence="1" id="KW-0812">Transmembrane</keyword>
<evidence type="ECO:0000256" key="1">
    <source>
        <dbReference type="SAM" id="Phobius"/>
    </source>
</evidence>
<keyword evidence="3" id="KW-1185">Reference proteome</keyword>
<gene>
    <name evidence="2" type="ORF">MZV50_02680</name>
</gene>
<accession>A0ABY4ZUM5</accession>
<proteinExistence type="predicted"/>
<name>A0ABY4ZUM5_9CAUL</name>
<dbReference type="Proteomes" id="UP001057520">
    <property type="component" value="Chromosome"/>
</dbReference>
<protein>
    <submittedName>
        <fullName evidence="2">Uncharacterized protein</fullName>
    </submittedName>
</protein>
<organism evidence="2 3">
    <name type="scientific">Caulobacter segnis</name>
    <dbReference type="NCBI Taxonomy" id="88688"/>
    <lineage>
        <taxon>Bacteria</taxon>
        <taxon>Pseudomonadati</taxon>
        <taxon>Pseudomonadota</taxon>
        <taxon>Alphaproteobacteria</taxon>
        <taxon>Caulobacterales</taxon>
        <taxon>Caulobacteraceae</taxon>
        <taxon>Caulobacter</taxon>
    </lineage>
</organism>
<dbReference type="EMBL" id="CP096040">
    <property type="protein sequence ID" value="USQ96517.1"/>
    <property type="molecule type" value="Genomic_DNA"/>
</dbReference>
<evidence type="ECO:0000313" key="3">
    <source>
        <dbReference type="Proteomes" id="UP001057520"/>
    </source>
</evidence>
<reference evidence="2 3" key="1">
    <citation type="submission" date="2022-04" db="EMBL/GenBank/DDBJ databases">
        <title>Genome sequence of soybean root-associated Caulobacter segnis RL271.</title>
        <authorList>
            <person name="Longley R."/>
            <person name="Bonito G."/>
            <person name="Trigodet F."/>
            <person name="Crosson S."/>
            <person name="Fiebig A."/>
        </authorList>
    </citation>
    <scope>NUCLEOTIDE SEQUENCE [LARGE SCALE GENOMIC DNA]</scope>
    <source>
        <strain evidence="2 3">RL271</strain>
    </source>
</reference>
<feature type="transmembrane region" description="Helical" evidence="1">
    <location>
        <begin position="464"/>
        <end position="491"/>
    </location>
</feature>
<sequence length="496" mass="55351">MDRHTSPLLTARKVFAAWVPTITGQLSFSMIGLGTGARCVTANYECPDPASPRVPVRNVAIAMRRQTKDLPFNFWPIPWFKPSTGAEFILVAQSAPAMRPKPEAPLNDGHFATHRDDIGVLRGRVIVIPYHADERAACEQLVDNVRLAIGRAADASPRGGLCTTEFVGDKIDTLLLEAGKKQIASISWPFELFRTGELRVGITDATGAVSEHTGSIDEDRFDELLLNQVYYFIKDVSHRHYHHRDSSDNLLPIVEVKDGDDEAWRRETLWALTRSVLELRRRKRLAGHKNAVGILAYAEAFQGTLARVRRFDEKFAPSELGQSYNFDHTRASLEATIDERAYTTSFWAQLQAFYIATAVAAAALWIAAVQIKDSACVKIGPSCVAPRVPSWVAWSIRTAIERPVWLLAAVFIVAMLHLEFSRRSLKNIDAVRSFSEFVNGWADAIGATVSRWARKRHPIWGDQLGALVATGMTLLFVLFIGYILGLLFGLWNWPLS</sequence>
<keyword evidence="1" id="KW-0472">Membrane</keyword>